<proteinExistence type="inferred from homology"/>
<evidence type="ECO:0000256" key="1">
    <source>
        <dbReference type="ARBA" id="ARBA00004418"/>
    </source>
</evidence>
<dbReference type="GO" id="GO:0043190">
    <property type="term" value="C:ATP-binding cassette (ABC) transporter complex"/>
    <property type="evidence" value="ECO:0007669"/>
    <property type="project" value="InterPro"/>
</dbReference>
<dbReference type="PIRSF" id="PIRSF002741">
    <property type="entry name" value="MppA"/>
    <property type="match status" value="1"/>
</dbReference>
<dbReference type="CDD" id="cd08497">
    <property type="entry name" value="MbnE-like"/>
    <property type="match status" value="1"/>
</dbReference>
<dbReference type="OrthoDB" id="9803988at2"/>
<keyword evidence="3 4" id="KW-0732">Signal</keyword>
<keyword evidence="7" id="KW-1185">Reference proteome</keyword>
<comment type="similarity">
    <text evidence="2">Belongs to the bacterial solute-binding protein 5 family.</text>
</comment>
<evidence type="ECO:0000256" key="2">
    <source>
        <dbReference type="ARBA" id="ARBA00005695"/>
    </source>
</evidence>
<protein>
    <submittedName>
        <fullName evidence="6">Peptide/nickel transport system substrate-binding protein</fullName>
    </submittedName>
</protein>
<dbReference type="EMBL" id="FORA01000001">
    <property type="protein sequence ID" value="SFI57058.1"/>
    <property type="molecule type" value="Genomic_DNA"/>
</dbReference>
<dbReference type="InterPro" id="IPR030678">
    <property type="entry name" value="Peptide/Ni-bd"/>
</dbReference>
<dbReference type="PANTHER" id="PTHR30290:SF64">
    <property type="entry name" value="ABC TRANSPORTER PERIPLASMIC BINDING PROTEIN"/>
    <property type="match status" value="1"/>
</dbReference>
<dbReference type="PANTHER" id="PTHR30290">
    <property type="entry name" value="PERIPLASMIC BINDING COMPONENT OF ABC TRANSPORTER"/>
    <property type="match status" value="1"/>
</dbReference>
<dbReference type="SUPFAM" id="SSF53850">
    <property type="entry name" value="Periplasmic binding protein-like II"/>
    <property type="match status" value="1"/>
</dbReference>
<dbReference type="AlphaFoldDB" id="A0A1I3JAR2"/>
<gene>
    <name evidence="6" type="ORF">SAMN04488095_1260</name>
</gene>
<feature type="signal peptide" evidence="4">
    <location>
        <begin position="1"/>
        <end position="26"/>
    </location>
</feature>
<dbReference type="Proteomes" id="UP000199110">
    <property type="component" value="Unassembled WGS sequence"/>
</dbReference>
<name>A0A1I3JAR2_9RHOB</name>
<dbReference type="GO" id="GO:0030288">
    <property type="term" value="C:outer membrane-bounded periplasmic space"/>
    <property type="evidence" value="ECO:0007669"/>
    <property type="project" value="TreeGrafter"/>
</dbReference>
<dbReference type="GO" id="GO:1904680">
    <property type="term" value="F:peptide transmembrane transporter activity"/>
    <property type="evidence" value="ECO:0007669"/>
    <property type="project" value="TreeGrafter"/>
</dbReference>
<organism evidence="6 7">
    <name type="scientific">Jannaschia pohangensis</name>
    <dbReference type="NCBI Taxonomy" id="390807"/>
    <lineage>
        <taxon>Bacteria</taxon>
        <taxon>Pseudomonadati</taxon>
        <taxon>Pseudomonadota</taxon>
        <taxon>Alphaproteobacteria</taxon>
        <taxon>Rhodobacterales</taxon>
        <taxon>Roseobacteraceae</taxon>
        <taxon>Jannaschia</taxon>
    </lineage>
</organism>
<reference evidence="6 7" key="1">
    <citation type="submission" date="2016-10" db="EMBL/GenBank/DDBJ databases">
        <authorList>
            <person name="de Groot N.N."/>
        </authorList>
    </citation>
    <scope>NUCLEOTIDE SEQUENCE [LARGE SCALE GENOMIC DNA]</scope>
    <source>
        <strain evidence="6 7">DSM 19073</strain>
    </source>
</reference>
<feature type="chain" id="PRO_5011589548" evidence="4">
    <location>
        <begin position="27"/>
        <end position="610"/>
    </location>
</feature>
<sequence>MQLNRFARIGFLRTLFCAAVATSALAPSVSADGHGIALYGAPAQPADYIHLPYVNPDAPTGGRFVDGQVGSFDSLNPHILQGSTPWQLRFLAYESLLGRSWDEPFTLYGLLAEKVEVNDDNTAITYTLNPDAQFSDGTPVTVADVIWSWNILGQEGASGRYRTAFAKVTSVEDLGEGQVRFTIDTPDRELLMTTGYRPIMKAAQYADDESAFFKSGIDNLPISTAPYVVTDVDAGRYVELTRDADYWGADLPFRRGTNNIDVIRMEFFGDAAAHFEAFKAGEISTMRETNAANWARNYAFPAVASGEVVLSEIPHQRPTGMTGLVMNTRRAFFDDWRVREAMIQAFNFEYVNGVINAGAQPRILSYYDNSVLGMRPGAAEGRVADLLAPMADDLLPGTIDGYALPVTNGREANRGGIRVATDLLAEAGYTIEGGALTGPDGPVTFEILVQTGSSEVQSIVDIYVEALKRLGIEARAVAVDSAQYTERTNAYDFDMTWYSWGLSLSPGNEQFAYWGPDGVDNPGSRNLMGADDPAISAMIDAMLNSETQDDYVAAVRALDRVLTAGRYVIPTWHNPVSWIAHDARLLYPADNLPIYGDWIGFQPDVWWFAE</sequence>
<evidence type="ECO:0000256" key="4">
    <source>
        <dbReference type="SAM" id="SignalP"/>
    </source>
</evidence>
<dbReference type="Gene3D" id="3.10.105.10">
    <property type="entry name" value="Dipeptide-binding Protein, Domain 3"/>
    <property type="match status" value="1"/>
</dbReference>
<comment type="subcellular location">
    <subcellularLocation>
        <location evidence="1">Periplasm</location>
    </subcellularLocation>
</comment>
<dbReference type="Pfam" id="PF00496">
    <property type="entry name" value="SBP_bac_5"/>
    <property type="match status" value="1"/>
</dbReference>
<accession>A0A1I3JAR2</accession>
<feature type="domain" description="Solute-binding protein family 5" evidence="5">
    <location>
        <begin position="107"/>
        <end position="515"/>
    </location>
</feature>
<dbReference type="GO" id="GO:0042884">
    <property type="term" value="P:microcin transport"/>
    <property type="evidence" value="ECO:0007669"/>
    <property type="project" value="TreeGrafter"/>
</dbReference>
<dbReference type="Gene3D" id="3.40.190.10">
    <property type="entry name" value="Periplasmic binding protein-like II"/>
    <property type="match status" value="1"/>
</dbReference>
<dbReference type="STRING" id="390807.SAMN04488095_1260"/>
<evidence type="ECO:0000256" key="3">
    <source>
        <dbReference type="ARBA" id="ARBA00022729"/>
    </source>
</evidence>
<dbReference type="InterPro" id="IPR000914">
    <property type="entry name" value="SBP_5_dom"/>
</dbReference>
<dbReference type="InterPro" id="IPR039424">
    <property type="entry name" value="SBP_5"/>
</dbReference>
<evidence type="ECO:0000313" key="6">
    <source>
        <dbReference type="EMBL" id="SFI57058.1"/>
    </source>
</evidence>
<dbReference type="GO" id="GO:0015833">
    <property type="term" value="P:peptide transport"/>
    <property type="evidence" value="ECO:0007669"/>
    <property type="project" value="TreeGrafter"/>
</dbReference>
<evidence type="ECO:0000259" key="5">
    <source>
        <dbReference type="Pfam" id="PF00496"/>
    </source>
</evidence>
<evidence type="ECO:0000313" key="7">
    <source>
        <dbReference type="Proteomes" id="UP000199110"/>
    </source>
</evidence>